<feature type="transmembrane region" description="Helical" evidence="1">
    <location>
        <begin position="12"/>
        <end position="39"/>
    </location>
</feature>
<dbReference type="InterPro" id="IPR012495">
    <property type="entry name" value="TadE-like_dom"/>
</dbReference>
<evidence type="ECO:0000313" key="4">
    <source>
        <dbReference type="Proteomes" id="UP000319212"/>
    </source>
</evidence>
<evidence type="ECO:0000313" key="3">
    <source>
        <dbReference type="EMBL" id="TPG30610.1"/>
    </source>
</evidence>
<name>A0A502E2G5_9BURK</name>
<protein>
    <submittedName>
        <fullName evidence="3">Pilus assembly protein</fullName>
    </submittedName>
</protein>
<proteinExistence type="predicted"/>
<keyword evidence="1" id="KW-0812">Transmembrane</keyword>
<organism evidence="3 4">
    <name type="scientific">Variovorax guangxiensis</name>
    <dbReference type="NCBI Taxonomy" id="1775474"/>
    <lineage>
        <taxon>Bacteria</taxon>
        <taxon>Pseudomonadati</taxon>
        <taxon>Pseudomonadota</taxon>
        <taxon>Betaproteobacteria</taxon>
        <taxon>Burkholderiales</taxon>
        <taxon>Comamonadaceae</taxon>
        <taxon>Variovorax</taxon>
    </lineage>
</organism>
<gene>
    <name evidence="3" type="ORF">EAH82_03815</name>
</gene>
<dbReference type="OrthoDB" id="8848264at2"/>
<keyword evidence="1" id="KW-0472">Membrane</keyword>
<evidence type="ECO:0000259" key="2">
    <source>
        <dbReference type="Pfam" id="PF07811"/>
    </source>
</evidence>
<dbReference type="AlphaFoldDB" id="A0A502E2G5"/>
<evidence type="ECO:0000256" key="1">
    <source>
        <dbReference type="SAM" id="Phobius"/>
    </source>
</evidence>
<dbReference type="EMBL" id="RCZI01000001">
    <property type="protein sequence ID" value="TPG30610.1"/>
    <property type="molecule type" value="Genomic_DNA"/>
</dbReference>
<sequence>MRAHRRSTQGGVAAIEFAIVFTVLFVALYGIATFGAVLYTQQVVSRAAEEGARAAPMRPRLVLPSDQAIAIAEIRQLVHEAVAGSLVVPPGNAATPASRLAWVSANVTVGVVTALPSVTVTVGYPYAAFPLLPSLPLLTPWMPTQLTSRAVAALHS</sequence>
<comment type="caution">
    <text evidence="3">The sequence shown here is derived from an EMBL/GenBank/DDBJ whole genome shotgun (WGS) entry which is preliminary data.</text>
</comment>
<feature type="domain" description="TadE-like" evidence="2">
    <location>
        <begin position="11"/>
        <end position="53"/>
    </location>
</feature>
<reference evidence="3 4" key="1">
    <citation type="journal article" date="2019" name="Environ. Microbiol.">
        <title>Species interactions and distinct microbial communities in high Arctic permafrost affected cryosols are associated with the CH4 and CO2 gas fluxes.</title>
        <authorList>
            <person name="Altshuler I."/>
            <person name="Hamel J."/>
            <person name="Turney S."/>
            <person name="Magnuson E."/>
            <person name="Levesque R."/>
            <person name="Greer C."/>
            <person name="Whyte L.G."/>
        </authorList>
    </citation>
    <scope>NUCLEOTIDE SEQUENCE [LARGE SCALE GENOMIC DNA]</scope>
    <source>
        <strain evidence="3 4">S06.C</strain>
    </source>
</reference>
<dbReference type="Proteomes" id="UP000319212">
    <property type="component" value="Unassembled WGS sequence"/>
</dbReference>
<keyword evidence="1" id="KW-1133">Transmembrane helix</keyword>
<dbReference type="Pfam" id="PF07811">
    <property type="entry name" value="TadE"/>
    <property type="match status" value="1"/>
</dbReference>
<accession>A0A502E2G5</accession>
<dbReference type="RefSeq" id="WP_140838725.1">
    <property type="nucleotide sequence ID" value="NZ_RCZI01000001.1"/>
</dbReference>